<organism evidence="2 3">
    <name type="scientific">Dorcoceras hygrometricum</name>
    <dbReference type="NCBI Taxonomy" id="472368"/>
    <lineage>
        <taxon>Eukaryota</taxon>
        <taxon>Viridiplantae</taxon>
        <taxon>Streptophyta</taxon>
        <taxon>Embryophyta</taxon>
        <taxon>Tracheophyta</taxon>
        <taxon>Spermatophyta</taxon>
        <taxon>Magnoliopsida</taxon>
        <taxon>eudicotyledons</taxon>
        <taxon>Gunneridae</taxon>
        <taxon>Pentapetalae</taxon>
        <taxon>asterids</taxon>
        <taxon>lamiids</taxon>
        <taxon>Lamiales</taxon>
        <taxon>Gesneriaceae</taxon>
        <taxon>Didymocarpoideae</taxon>
        <taxon>Trichosporeae</taxon>
        <taxon>Loxocarpinae</taxon>
        <taxon>Dorcoceras</taxon>
    </lineage>
</organism>
<gene>
    <name evidence="2" type="ORF">F511_27223</name>
</gene>
<feature type="compositionally biased region" description="Polar residues" evidence="1">
    <location>
        <begin position="39"/>
        <end position="57"/>
    </location>
</feature>
<dbReference type="EMBL" id="KQ998959">
    <property type="protein sequence ID" value="KZV42782.1"/>
    <property type="molecule type" value="Genomic_DNA"/>
</dbReference>
<evidence type="ECO:0000313" key="3">
    <source>
        <dbReference type="Proteomes" id="UP000250235"/>
    </source>
</evidence>
<accession>A0A2Z7C7S1</accession>
<evidence type="ECO:0000313" key="2">
    <source>
        <dbReference type="EMBL" id="KZV42782.1"/>
    </source>
</evidence>
<keyword evidence="3" id="KW-1185">Reference proteome</keyword>
<dbReference type="Proteomes" id="UP000250235">
    <property type="component" value="Unassembled WGS sequence"/>
</dbReference>
<reference evidence="2 3" key="1">
    <citation type="journal article" date="2015" name="Proc. Natl. Acad. Sci. U.S.A.">
        <title>The resurrection genome of Boea hygrometrica: A blueprint for survival of dehydration.</title>
        <authorList>
            <person name="Xiao L."/>
            <person name="Yang G."/>
            <person name="Zhang L."/>
            <person name="Yang X."/>
            <person name="Zhao S."/>
            <person name="Ji Z."/>
            <person name="Zhou Q."/>
            <person name="Hu M."/>
            <person name="Wang Y."/>
            <person name="Chen M."/>
            <person name="Xu Y."/>
            <person name="Jin H."/>
            <person name="Xiao X."/>
            <person name="Hu G."/>
            <person name="Bao F."/>
            <person name="Hu Y."/>
            <person name="Wan P."/>
            <person name="Li L."/>
            <person name="Deng X."/>
            <person name="Kuang T."/>
            <person name="Xiang C."/>
            <person name="Zhu J.K."/>
            <person name="Oliver M.J."/>
            <person name="He Y."/>
        </authorList>
    </citation>
    <scope>NUCLEOTIDE SEQUENCE [LARGE SCALE GENOMIC DNA]</scope>
    <source>
        <strain evidence="3">cv. XS01</strain>
    </source>
</reference>
<proteinExistence type="predicted"/>
<feature type="region of interest" description="Disordered" evidence="1">
    <location>
        <begin position="26"/>
        <end position="57"/>
    </location>
</feature>
<name>A0A2Z7C7S1_9LAMI</name>
<protein>
    <submittedName>
        <fullName evidence="2">Acyl-CoA-binding domain-containing protein 4</fullName>
    </submittedName>
</protein>
<dbReference type="AlphaFoldDB" id="A0A2Z7C7S1"/>
<sequence>MIQLRAKISTEEISLEKVTAQEIKLGRTSSEQEQLRRTPAQSKFSLEKTSTQSYRSSLKQEQLRGSFIANQLRDDQLKGDQLRRRRSKIKLNIISEQELAGTAKSRKTQIRTAQDRSA</sequence>
<evidence type="ECO:0000256" key="1">
    <source>
        <dbReference type="SAM" id="MobiDB-lite"/>
    </source>
</evidence>